<keyword evidence="1" id="KW-0472">Membrane</keyword>
<dbReference type="Proteomes" id="UP001501436">
    <property type="component" value="Unassembled WGS sequence"/>
</dbReference>
<accession>A0ABP9FKI8</accession>
<proteinExistence type="predicted"/>
<feature type="transmembrane region" description="Helical" evidence="1">
    <location>
        <begin position="34"/>
        <end position="53"/>
    </location>
</feature>
<keyword evidence="1" id="KW-0812">Transmembrane</keyword>
<name>A0ABP9FKI8_9SPHI</name>
<reference evidence="3" key="1">
    <citation type="journal article" date="2019" name="Int. J. Syst. Evol. Microbiol.">
        <title>The Global Catalogue of Microorganisms (GCM) 10K type strain sequencing project: providing services to taxonomists for standard genome sequencing and annotation.</title>
        <authorList>
            <consortium name="The Broad Institute Genomics Platform"/>
            <consortium name="The Broad Institute Genome Sequencing Center for Infectious Disease"/>
            <person name="Wu L."/>
            <person name="Ma J."/>
        </authorList>
    </citation>
    <scope>NUCLEOTIDE SEQUENCE [LARGE SCALE GENOMIC DNA]</scope>
    <source>
        <strain evidence="3">JCM 18283</strain>
    </source>
</reference>
<evidence type="ECO:0000256" key="1">
    <source>
        <dbReference type="SAM" id="Phobius"/>
    </source>
</evidence>
<dbReference type="EMBL" id="BAABJI010000001">
    <property type="protein sequence ID" value="GAA4906733.1"/>
    <property type="molecule type" value="Genomic_DNA"/>
</dbReference>
<keyword evidence="1" id="KW-1133">Transmembrane helix</keyword>
<protein>
    <submittedName>
        <fullName evidence="2">Uncharacterized protein</fullName>
    </submittedName>
</protein>
<sequence>MASQAIQYYTKPQAGTSHWPGVAQYSFNENFLWIIRYTAICLFRLLFNAYPLVNFKHIVNSILIKQMRVLQYYNKLNKLATMPYIYKLQIKK</sequence>
<organism evidence="2 3">
    <name type="scientific">Mucilaginibacter defluvii</name>
    <dbReference type="NCBI Taxonomy" id="1196019"/>
    <lineage>
        <taxon>Bacteria</taxon>
        <taxon>Pseudomonadati</taxon>
        <taxon>Bacteroidota</taxon>
        <taxon>Sphingobacteriia</taxon>
        <taxon>Sphingobacteriales</taxon>
        <taxon>Sphingobacteriaceae</taxon>
        <taxon>Mucilaginibacter</taxon>
    </lineage>
</organism>
<evidence type="ECO:0000313" key="3">
    <source>
        <dbReference type="Proteomes" id="UP001501436"/>
    </source>
</evidence>
<comment type="caution">
    <text evidence="2">The sequence shown here is derived from an EMBL/GenBank/DDBJ whole genome shotgun (WGS) entry which is preliminary data.</text>
</comment>
<evidence type="ECO:0000313" key="2">
    <source>
        <dbReference type="EMBL" id="GAA4906733.1"/>
    </source>
</evidence>
<keyword evidence="3" id="KW-1185">Reference proteome</keyword>
<gene>
    <name evidence="2" type="ORF">GCM10023313_06830</name>
</gene>